<reference evidence="3" key="1">
    <citation type="submission" date="2021-12" db="EMBL/GenBank/DDBJ databases">
        <title>Prjna785345.</title>
        <authorList>
            <person name="Rujirawat T."/>
            <person name="Krajaejun T."/>
        </authorList>
    </citation>
    <scope>NUCLEOTIDE SEQUENCE</scope>
    <source>
        <strain evidence="3">Pi057C3</strain>
    </source>
</reference>
<comment type="caution">
    <text evidence="3">The sequence shown here is derived from an EMBL/GenBank/DDBJ whole genome shotgun (WGS) entry which is preliminary data.</text>
</comment>
<organism evidence="3 4">
    <name type="scientific">Pythium insidiosum</name>
    <name type="common">Pythiosis disease agent</name>
    <dbReference type="NCBI Taxonomy" id="114742"/>
    <lineage>
        <taxon>Eukaryota</taxon>
        <taxon>Sar</taxon>
        <taxon>Stramenopiles</taxon>
        <taxon>Oomycota</taxon>
        <taxon>Peronosporomycetes</taxon>
        <taxon>Pythiales</taxon>
        <taxon>Pythiaceae</taxon>
        <taxon>Pythium</taxon>
    </lineage>
</organism>
<protein>
    <recommendedName>
        <fullName evidence="5">Peptidase A1 domain-containing protein</fullName>
    </recommendedName>
</protein>
<dbReference type="Gene3D" id="2.40.70.10">
    <property type="entry name" value="Acid Proteases"/>
    <property type="match status" value="1"/>
</dbReference>
<evidence type="ECO:0008006" key="5">
    <source>
        <dbReference type="Google" id="ProtNLM"/>
    </source>
</evidence>
<evidence type="ECO:0000256" key="1">
    <source>
        <dbReference type="SAM" id="MobiDB-lite"/>
    </source>
</evidence>
<keyword evidence="2" id="KW-0812">Transmembrane</keyword>
<evidence type="ECO:0000256" key="2">
    <source>
        <dbReference type="SAM" id="Phobius"/>
    </source>
</evidence>
<keyword evidence="2" id="KW-1133">Transmembrane helix</keyword>
<evidence type="ECO:0000313" key="3">
    <source>
        <dbReference type="EMBL" id="KAJ0402832.1"/>
    </source>
</evidence>
<dbReference type="EMBL" id="JAKCXM010000094">
    <property type="protein sequence ID" value="KAJ0402832.1"/>
    <property type="molecule type" value="Genomic_DNA"/>
</dbReference>
<accession>A0AAD5M388</accession>
<feature type="region of interest" description="Disordered" evidence="1">
    <location>
        <begin position="326"/>
        <end position="355"/>
    </location>
</feature>
<dbReference type="AlphaFoldDB" id="A0AAD5M388"/>
<gene>
    <name evidence="3" type="ORF">P43SY_007374</name>
</gene>
<dbReference type="Proteomes" id="UP001209570">
    <property type="component" value="Unassembled WGS sequence"/>
</dbReference>
<proteinExistence type="predicted"/>
<dbReference type="SUPFAM" id="SSF50630">
    <property type="entry name" value="Acid proteases"/>
    <property type="match status" value="1"/>
</dbReference>
<keyword evidence="4" id="KW-1185">Reference proteome</keyword>
<feature type="compositionally biased region" description="Low complexity" evidence="1">
    <location>
        <begin position="327"/>
        <end position="355"/>
    </location>
</feature>
<keyword evidence="2" id="KW-0472">Membrane</keyword>
<feature type="transmembrane region" description="Helical" evidence="2">
    <location>
        <begin position="357"/>
        <end position="377"/>
    </location>
</feature>
<dbReference type="InterPro" id="IPR021109">
    <property type="entry name" value="Peptidase_aspartic_dom_sf"/>
</dbReference>
<name>A0AAD5M388_PYTIN</name>
<evidence type="ECO:0000313" key="4">
    <source>
        <dbReference type="Proteomes" id="UP001209570"/>
    </source>
</evidence>
<sequence>MINVPLTATGSSCTAAVSVGGVKRSLLVDTTSSNVLVPCVDDAKCPQACAPRKLWYAIPRSEEAICATPTPTTVEIDSFQAAPGFRVGVVGANAVADKKWRLLNGTDGVLGLGPASRGVYDPMLRMDVPANESVLTSQLQSYSLWLGSSPPALVLNGDHPDASSFQAVELPVRASRYSFEFKGKAVLLGGETMIDYISKDFTVDPTIDTVSIPSEATEKIWQTLGKLPSCLVKPTVLITDRRCDADAKLPPLGLVFGTHTFILQKEDYTKPHPKFPSQLTLKIDIGASNLRLGLPFLRKFGVKIAVDGNDVTLYCKQGATCSFGAQSLPESSSSPSPSADNGSTSSSSSSSSSTSTGTIIGIIVAIVVFALFALFIIRKRRLAKRSIEEQAADAAFAGAETPQKKKSIS</sequence>